<keyword evidence="1" id="KW-1133">Transmembrane helix</keyword>
<dbReference type="RefSeq" id="WP_118097725.1">
    <property type="nucleotide sequence ID" value="NZ_CP117966.1"/>
</dbReference>
<dbReference type="Proteomes" id="UP000266172">
    <property type="component" value="Unassembled WGS sequence"/>
</dbReference>
<sequence>MNPVCGVILSAVLLGETDSLSVMSVAALVLVCMGIYIVNRPKKAE</sequence>
<evidence type="ECO:0008006" key="4">
    <source>
        <dbReference type="Google" id="ProtNLM"/>
    </source>
</evidence>
<proteinExistence type="predicted"/>
<keyword evidence="1" id="KW-0472">Membrane</keyword>
<reference evidence="2 3" key="1">
    <citation type="submission" date="2018-08" db="EMBL/GenBank/DDBJ databases">
        <title>A genome reference for cultivated species of the human gut microbiota.</title>
        <authorList>
            <person name="Zou Y."/>
            <person name="Xue W."/>
            <person name="Luo G."/>
        </authorList>
    </citation>
    <scope>NUCLEOTIDE SEQUENCE [LARGE SCALE GENOMIC DNA]</scope>
    <source>
        <strain evidence="2 3">AF22-12AC</strain>
    </source>
</reference>
<dbReference type="EMBL" id="QRVL01000010">
    <property type="protein sequence ID" value="RGS38827.1"/>
    <property type="molecule type" value="Genomic_DNA"/>
</dbReference>
<comment type="caution">
    <text evidence="2">The sequence shown here is derived from an EMBL/GenBank/DDBJ whole genome shotgun (WGS) entry which is preliminary data.</text>
</comment>
<name>A0A395V7D6_9FIRM</name>
<keyword evidence="1" id="KW-0812">Transmembrane</keyword>
<dbReference type="SUPFAM" id="SSF103481">
    <property type="entry name" value="Multidrug resistance efflux transporter EmrE"/>
    <property type="match status" value="1"/>
</dbReference>
<accession>A0A395V7D6</accession>
<evidence type="ECO:0000313" key="3">
    <source>
        <dbReference type="Proteomes" id="UP000266172"/>
    </source>
</evidence>
<evidence type="ECO:0000313" key="2">
    <source>
        <dbReference type="EMBL" id="RGS38827.1"/>
    </source>
</evidence>
<protein>
    <recommendedName>
        <fullName evidence="4">EamA domain-containing protein</fullName>
    </recommendedName>
</protein>
<dbReference type="AlphaFoldDB" id="A0A395V7D6"/>
<gene>
    <name evidence="2" type="ORF">DWX93_11410</name>
</gene>
<evidence type="ECO:0000256" key="1">
    <source>
        <dbReference type="SAM" id="Phobius"/>
    </source>
</evidence>
<feature type="transmembrane region" description="Helical" evidence="1">
    <location>
        <begin position="20"/>
        <end position="38"/>
    </location>
</feature>
<dbReference type="InterPro" id="IPR037185">
    <property type="entry name" value="EmrE-like"/>
</dbReference>
<organism evidence="2 3">
    <name type="scientific">Roseburia hominis</name>
    <dbReference type="NCBI Taxonomy" id="301301"/>
    <lineage>
        <taxon>Bacteria</taxon>
        <taxon>Bacillati</taxon>
        <taxon>Bacillota</taxon>
        <taxon>Clostridia</taxon>
        <taxon>Lachnospirales</taxon>
        <taxon>Lachnospiraceae</taxon>
        <taxon>Roseburia</taxon>
    </lineage>
</organism>